<dbReference type="RefSeq" id="XP_064769623.1">
    <property type="nucleotide sequence ID" value="XM_064909385.1"/>
</dbReference>
<dbReference type="EMBL" id="JBBJBU010000002">
    <property type="protein sequence ID" value="KAK7206590.1"/>
    <property type="molecule type" value="Genomic_DNA"/>
</dbReference>
<feature type="compositionally biased region" description="Basic and acidic residues" evidence="2">
    <location>
        <begin position="318"/>
        <end position="333"/>
    </location>
</feature>
<dbReference type="InterPro" id="IPR039777">
    <property type="entry name" value="IFRD"/>
</dbReference>
<feature type="compositionally biased region" description="Acidic residues" evidence="2">
    <location>
        <begin position="507"/>
        <end position="518"/>
    </location>
</feature>
<feature type="compositionally biased region" description="Basic and acidic residues" evidence="2">
    <location>
        <begin position="534"/>
        <end position="554"/>
    </location>
</feature>
<gene>
    <name evidence="4" type="ORF">BZA70DRAFT_107908</name>
</gene>
<feature type="compositionally biased region" description="Acidic residues" evidence="2">
    <location>
        <begin position="334"/>
        <end position="345"/>
    </location>
</feature>
<protein>
    <submittedName>
        <fullName evidence="4">Interferon-related developmental regulator-domain-containing protein</fullName>
    </submittedName>
</protein>
<feature type="domain" description="Interferon-related developmental regulator N-terminal" evidence="3">
    <location>
        <begin position="67"/>
        <end position="407"/>
    </location>
</feature>
<feature type="region of interest" description="Disordered" evidence="2">
    <location>
        <begin position="502"/>
        <end position="569"/>
    </location>
</feature>
<evidence type="ECO:0000313" key="5">
    <source>
        <dbReference type="Proteomes" id="UP001498771"/>
    </source>
</evidence>
<comment type="caution">
    <text evidence="4">The sequence shown here is derived from an EMBL/GenBank/DDBJ whole genome shotgun (WGS) entry which is preliminary data.</text>
</comment>
<evidence type="ECO:0000259" key="3">
    <source>
        <dbReference type="Pfam" id="PF05004"/>
    </source>
</evidence>
<dbReference type="GeneID" id="90034897"/>
<dbReference type="Gene3D" id="1.25.10.10">
    <property type="entry name" value="Leucine-rich Repeat Variant"/>
    <property type="match status" value="1"/>
</dbReference>
<comment type="similarity">
    <text evidence="1">Belongs to the IFRD family.</text>
</comment>
<accession>A0ABR1F9T9</accession>
<dbReference type="InterPro" id="IPR016024">
    <property type="entry name" value="ARM-type_fold"/>
</dbReference>
<proteinExistence type="inferred from homology"/>
<reference evidence="4 5" key="1">
    <citation type="submission" date="2024-03" db="EMBL/GenBank/DDBJ databases">
        <title>Genome-scale model development and genomic sequencing of the oleaginous clade Lipomyces.</title>
        <authorList>
            <consortium name="Lawrence Berkeley National Laboratory"/>
            <person name="Czajka J.J."/>
            <person name="Han Y."/>
            <person name="Kim J."/>
            <person name="Mondo S.J."/>
            <person name="Hofstad B.A."/>
            <person name="Robles A."/>
            <person name="Haridas S."/>
            <person name="Riley R."/>
            <person name="LaButti K."/>
            <person name="Pangilinan J."/>
            <person name="Andreopoulos W."/>
            <person name="Lipzen A."/>
            <person name="Yan J."/>
            <person name="Wang M."/>
            <person name="Ng V."/>
            <person name="Grigoriev I.V."/>
            <person name="Spatafora J.W."/>
            <person name="Magnuson J.K."/>
            <person name="Baker S.E."/>
            <person name="Pomraning K.R."/>
        </authorList>
    </citation>
    <scope>NUCLEOTIDE SEQUENCE [LARGE SCALE GENOMIC DNA]</scope>
    <source>
        <strain evidence="4 5">Phaff 52-87</strain>
    </source>
</reference>
<dbReference type="Pfam" id="PF05004">
    <property type="entry name" value="IFRD"/>
    <property type="match status" value="1"/>
</dbReference>
<sequence>MTDLRRLAASRLAHKSKGSGRSTPKNSRIEDDEEDWDDNLSILSDNSDWSVASVDTLDSFGTDTESTSSRSPSKSRRKDHDIGIEWREKLNEYIDSISLERKNSSTSSREDALARICKIMCMKYAWRIAEGRHADLEDGVLRSLKNGRSDKETILAAKVLSVLVVTDPENAVWYTDSAPTLKDLIFSVEDLAVKAVCITALGSVTFFSSVVDDEELEQTIDFLLDIVTSDGSSIQAADSDVVVAATINVIGFLISKMDDAYELAQSAIPVMVDQLESSEVSIRMAAGNVIALLYERFAEDTANYHTYDESSGEEDYESKEAPEDDARSERSTSDDDADESEEEELASSQNLKRPQPKRTPSSQPSLYYDEDQLIYLLTNLATSSTKRIAKSSRKVQHSVFRDILETVKTAIGSSEEEDEDNMGYEDPTSSGSKPNINRTLKFEGLTLSIESWAAYVRLCHVKHILSIGLPVHYTHNRVIRLALDPQGSSTYEKIYFERSKTVPSGNEDLEGEQEFDIDPSEKSRAHQFNAANRRARDTSIKKARDNRERQRLESELNEMTPGHSLEGEI</sequence>
<dbReference type="Proteomes" id="UP001498771">
    <property type="component" value="Unassembled WGS sequence"/>
</dbReference>
<dbReference type="SUPFAM" id="SSF48371">
    <property type="entry name" value="ARM repeat"/>
    <property type="match status" value="1"/>
</dbReference>
<dbReference type="InterPro" id="IPR007701">
    <property type="entry name" value="Interferon-rel_develop_reg_N"/>
</dbReference>
<dbReference type="PANTHER" id="PTHR12354">
    <property type="entry name" value="INTERFERON-RELATED DEVELOPMENTAL REGULATOR"/>
    <property type="match status" value="1"/>
</dbReference>
<evidence type="ECO:0000313" key="4">
    <source>
        <dbReference type="EMBL" id="KAK7206590.1"/>
    </source>
</evidence>
<dbReference type="PANTHER" id="PTHR12354:SF1">
    <property type="entry name" value="INTERFERON-RELATED DEVELOPMENTAL REGULATOR 1"/>
    <property type="match status" value="1"/>
</dbReference>
<organism evidence="4 5">
    <name type="scientific">Myxozyma melibiosi</name>
    <dbReference type="NCBI Taxonomy" id="54550"/>
    <lineage>
        <taxon>Eukaryota</taxon>
        <taxon>Fungi</taxon>
        <taxon>Dikarya</taxon>
        <taxon>Ascomycota</taxon>
        <taxon>Saccharomycotina</taxon>
        <taxon>Lipomycetes</taxon>
        <taxon>Lipomycetales</taxon>
        <taxon>Lipomycetaceae</taxon>
        <taxon>Myxozyma</taxon>
    </lineage>
</organism>
<feature type="region of interest" description="Disordered" evidence="2">
    <location>
        <begin position="1"/>
        <end position="34"/>
    </location>
</feature>
<feature type="region of interest" description="Disordered" evidence="2">
    <location>
        <begin position="58"/>
        <end position="80"/>
    </location>
</feature>
<feature type="compositionally biased region" description="Acidic residues" evidence="2">
    <location>
        <begin position="414"/>
        <end position="423"/>
    </location>
</feature>
<feature type="region of interest" description="Disordered" evidence="2">
    <location>
        <begin position="306"/>
        <end position="365"/>
    </location>
</feature>
<feature type="region of interest" description="Disordered" evidence="2">
    <location>
        <begin position="411"/>
        <end position="435"/>
    </location>
</feature>
<keyword evidence="5" id="KW-1185">Reference proteome</keyword>
<evidence type="ECO:0000256" key="2">
    <source>
        <dbReference type="SAM" id="MobiDB-lite"/>
    </source>
</evidence>
<name>A0ABR1F9T9_9ASCO</name>
<dbReference type="InterPro" id="IPR011989">
    <property type="entry name" value="ARM-like"/>
</dbReference>
<evidence type="ECO:0000256" key="1">
    <source>
        <dbReference type="ARBA" id="ARBA00008828"/>
    </source>
</evidence>